<keyword evidence="7 8" id="KW-0472">Membrane</keyword>
<evidence type="ECO:0000313" key="10">
    <source>
        <dbReference type="EMBL" id="SFJ40643.1"/>
    </source>
</evidence>
<comment type="similarity">
    <text evidence="8">Belongs to the MenA family. Type 1 subfamily.</text>
</comment>
<dbReference type="InterPro" id="IPR000537">
    <property type="entry name" value="UbiA_prenyltransferase"/>
</dbReference>
<organism evidence="10 11">
    <name type="scientific">Myroides guanonis</name>
    <dbReference type="NCBI Taxonomy" id="1150112"/>
    <lineage>
        <taxon>Bacteria</taxon>
        <taxon>Pseudomonadati</taxon>
        <taxon>Bacteroidota</taxon>
        <taxon>Flavobacteriia</taxon>
        <taxon>Flavobacteriales</taxon>
        <taxon>Flavobacteriaceae</taxon>
        <taxon>Myroides</taxon>
    </lineage>
</organism>
<dbReference type="InterPro" id="IPR004657">
    <property type="entry name" value="MenA"/>
</dbReference>
<dbReference type="UniPathway" id="UPA00079">
    <property type="reaction ID" value="UER00168"/>
</dbReference>
<comment type="catalytic activity">
    <reaction evidence="8">
        <text>an all-trans-polyprenyl diphosphate + 1,4-dihydroxy-2-naphthoate + H(+) = a 2-demethylmenaquinol + CO2 + diphosphate</text>
        <dbReference type="Rhea" id="RHEA:26478"/>
        <dbReference type="Rhea" id="RHEA-COMP:9563"/>
        <dbReference type="Rhea" id="RHEA-COMP:9564"/>
        <dbReference type="ChEBI" id="CHEBI:11173"/>
        <dbReference type="ChEBI" id="CHEBI:15378"/>
        <dbReference type="ChEBI" id="CHEBI:16526"/>
        <dbReference type="ChEBI" id="CHEBI:33019"/>
        <dbReference type="ChEBI" id="CHEBI:55437"/>
        <dbReference type="ChEBI" id="CHEBI:58914"/>
        <dbReference type="EC" id="2.5.1.74"/>
    </reaction>
</comment>
<dbReference type="GO" id="GO:0046428">
    <property type="term" value="F:1,4-dihydroxy-2-naphthoate polyprenyltransferase activity"/>
    <property type="evidence" value="ECO:0007669"/>
    <property type="project" value="UniProtKB-UniRule"/>
</dbReference>
<dbReference type="STRING" id="1150112.SAMN04487893_10730"/>
<keyword evidence="5 8" id="KW-0812">Transmembrane</keyword>
<feature type="transmembrane region" description="Helical" evidence="8">
    <location>
        <begin position="40"/>
        <end position="61"/>
    </location>
</feature>
<dbReference type="Proteomes" id="UP000243887">
    <property type="component" value="Unassembled WGS sequence"/>
</dbReference>
<dbReference type="EMBL" id="FORU01000007">
    <property type="protein sequence ID" value="SFJ40643.1"/>
    <property type="molecule type" value="Genomic_DNA"/>
</dbReference>
<feature type="transmembrane region" description="Helical" evidence="8">
    <location>
        <begin position="153"/>
        <end position="174"/>
    </location>
</feature>
<dbReference type="CDD" id="cd13962">
    <property type="entry name" value="PT_UbiA_UBIAD1"/>
    <property type="match status" value="1"/>
</dbReference>
<proteinExistence type="inferred from homology"/>
<evidence type="ECO:0000256" key="9">
    <source>
        <dbReference type="NCBIfam" id="TIGR00751"/>
    </source>
</evidence>
<dbReference type="InterPro" id="IPR026046">
    <property type="entry name" value="UBIAD1"/>
</dbReference>
<protein>
    <recommendedName>
        <fullName evidence="8 9">1,4-dihydroxy-2-naphthoate octaprenyltransferase</fullName>
        <shortName evidence="8">DHNA-octaprenyltransferase</shortName>
        <ecNumber evidence="8 9">2.5.1.74</ecNumber>
    </recommendedName>
</protein>
<feature type="transmembrane region" description="Helical" evidence="8">
    <location>
        <begin position="97"/>
        <end position="116"/>
    </location>
</feature>
<feature type="transmembrane region" description="Helical" evidence="8">
    <location>
        <begin position="251"/>
        <end position="273"/>
    </location>
</feature>
<reference evidence="11" key="1">
    <citation type="submission" date="2016-10" db="EMBL/GenBank/DDBJ databases">
        <authorList>
            <person name="Varghese N."/>
            <person name="Submissions S."/>
        </authorList>
    </citation>
    <scope>NUCLEOTIDE SEQUENCE [LARGE SCALE GENOMIC DNA]</scope>
    <source>
        <strain evidence="11">DSM 26542</strain>
    </source>
</reference>
<dbReference type="Gene3D" id="1.10.357.140">
    <property type="entry name" value="UbiA prenyltransferase"/>
    <property type="match status" value="1"/>
</dbReference>
<name>A0A1I3R233_9FLAO</name>
<sequence length="308" mass="33851">MNKFKAWVDAARLRTLPLSVSGIIVGSACAYESFEGKTSFLGIFSLAILTTLLLQILSNFANDYGDGVKGTDNDTRVGPKRAVQSGVITAKEMKNGVIVTSLLSLISAILLIYISFGKDDFGTSLFFFVLGISCVGAAIKYTVGKSAYGYRGLGDLFVFIFFGLVSVLGSYYLYNQSLNAWLLLPAIAVGNLSIAVLNLNNMRDLISDKASGKNTLAVKLGAVRAKYYHYFIILFALVAILIYAIQRDIPWQGYFFVVAFIPFIKHIVVVYNNKIPRELDSEMKKVALGTFFLSLLFSIALLLKNFIL</sequence>
<evidence type="ECO:0000256" key="2">
    <source>
        <dbReference type="ARBA" id="ARBA00022428"/>
    </source>
</evidence>
<keyword evidence="2 8" id="KW-0474">Menaquinone biosynthesis</keyword>
<dbReference type="HAMAP" id="MF_01937">
    <property type="entry name" value="MenA_1"/>
    <property type="match status" value="1"/>
</dbReference>
<evidence type="ECO:0000256" key="6">
    <source>
        <dbReference type="ARBA" id="ARBA00022989"/>
    </source>
</evidence>
<evidence type="ECO:0000256" key="7">
    <source>
        <dbReference type="ARBA" id="ARBA00023136"/>
    </source>
</evidence>
<evidence type="ECO:0000256" key="5">
    <source>
        <dbReference type="ARBA" id="ARBA00022692"/>
    </source>
</evidence>
<comment type="subcellular location">
    <subcellularLocation>
        <location evidence="8">Cell membrane</location>
        <topology evidence="8">Multi-pass membrane protein</topology>
    </subcellularLocation>
    <subcellularLocation>
        <location evidence="1">Membrane</location>
        <topology evidence="1">Multi-pass membrane protein</topology>
    </subcellularLocation>
</comment>
<dbReference type="NCBIfam" id="NF004750">
    <property type="entry name" value="PRK06080.1-2"/>
    <property type="match status" value="1"/>
</dbReference>
<gene>
    <name evidence="8" type="primary">menA</name>
    <name evidence="10" type="ORF">SAMN04487893_10730</name>
</gene>
<feature type="transmembrane region" description="Helical" evidence="8">
    <location>
        <begin position="285"/>
        <end position="307"/>
    </location>
</feature>
<dbReference type="PIRSF" id="PIRSF005355">
    <property type="entry name" value="UBIAD1"/>
    <property type="match status" value="1"/>
</dbReference>
<feature type="transmembrane region" description="Helical" evidence="8">
    <location>
        <begin position="122"/>
        <end position="141"/>
    </location>
</feature>
<keyword evidence="11" id="KW-1185">Reference proteome</keyword>
<dbReference type="OrthoDB" id="9767568at2"/>
<dbReference type="GO" id="GO:0005886">
    <property type="term" value="C:plasma membrane"/>
    <property type="evidence" value="ECO:0007669"/>
    <property type="project" value="UniProtKB-SubCell"/>
</dbReference>
<feature type="transmembrane region" description="Helical" evidence="8">
    <location>
        <begin position="227"/>
        <end position="245"/>
    </location>
</feature>
<feature type="transmembrane region" description="Helical" evidence="8">
    <location>
        <begin position="180"/>
        <end position="199"/>
    </location>
</feature>
<dbReference type="AlphaFoldDB" id="A0A1I3R233"/>
<keyword evidence="3 8" id="KW-1003">Cell membrane</keyword>
<dbReference type="PANTHER" id="PTHR13929:SF0">
    <property type="entry name" value="UBIA PRENYLTRANSFERASE DOMAIN-CONTAINING PROTEIN 1"/>
    <property type="match status" value="1"/>
</dbReference>
<evidence type="ECO:0000256" key="1">
    <source>
        <dbReference type="ARBA" id="ARBA00004141"/>
    </source>
</evidence>
<accession>A0A1I3R233</accession>
<dbReference type="RefSeq" id="WP_090678818.1">
    <property type="nucleotide sequence ID" value="NZ_FORU01000007.1"/>
</dbReference>
<dbReference type="EC" id="2.5.1.74" evidence="8 9"/>
<dbReference type="Pfam" id="PF01040">
    <property type="entry name" value="UbiA"/>
    <property type="match status" value="1"/>
</dbReference>
<comment type="function">
    <text evidence="8">Conversion of 1,4-dihydroxy-2-naphthoate (DHNA) to demethylmenaquinone (DMK).</text>
</comment>
<dbReference type="NCBIfam" id="TIGR00751">
    <property type="entry name" value="menA"/>
    <property type="match status" value="1"/>
</dbReference>
<dbReference type="GO" id="GO:0042371">
    <property type="term" value="P:vitamin K biosynthetic process"/>
    <property type="evidence" value="ECO:0007669"/>
    <property type="project" value="TreeGrafter"/>
</dbReference>
<evidence type="ECO:0000256" key="8">
    <source>
        <dbReference type="HAMAP-Rule" id="MF_01937"/>
    </source>
</evidence>
<keyword evidence="4 8" id="KW-0808">Transferase</keyword>
<dbReference type="InterPro" id="IPR044878">
    <property type="entry name" value="UbiA_sf"/>
</dbReference>
<evidence type="ECO:0000256" key="4">
    <source>
        <dbReference type="ARBA" id="ARBA00022679"/>
    </source>
</evidence>
<dbReference type="PROSITE" id="PS51257">
    <property type="entry name" value="PROKAR_LIPOPROTEIN"/>
    <property type="match status" value="1"/>
</dbReference>
<dbReference type="PANTHER" id="PTHR13929">
    <property type="entry name" value="1,4-DIHYDROXY-2-NAPHTHOATE OCTAPRENYLTRANSFERASE"/>
    <property type="match status" value="1"/>
</dbReference>
<evidence type="ECO:0000313" key="11">
    <source>
        <dbReference type="Proteomes" id="UP000243887"/>
    </source>
</evidence>
<comment type="pathway">
    <text evidence="8">Quinol/quinone metabolism; menaquinone biosynthesis; menaquinol from 1,4-dihydroxy-2-naphthoate: step 1/2.</text>
</comment>
<dbReference type="GO" id="GO:0009234">
    <property type="term" value="P:menaquinone biosynthetic process"/>
    <property type="evidence" value="ECO:0007669"/>
    <property type="project" value="UniProtKB-UniRule"/>
</dbReference>
<evidence type="ECO:0000256" key="3">
    <source>
        <dbReference type="ARBA" id="ARBA00022475"/>
    </source>
</evidence>
<keyword evidence="6 8" id="KW-1133">Transmembrane helix</keyword>